<dbReference type="OrthoDB" id="410651at2759"/>
<dbReference type="Gene3D" id="1.20.120.550">
    <property type="entry name" value="Membrane associated eicosanoid/glutathione metabolism-like domain"/>
    <property type="match status" value="1"/>
</dbReference>
<keyword evidence="2 5" id="KW-0812">Transmembrane</keyword>
<comment type="subcellular location">
    <subcellularLocation>
        <location evidence="1">Membrane</location>
        <topology evidence="1">Multi-pass membrane protein</topology>
    </subcellularLocation>
</comment>
<dbReference type="GO" id="GO:0005635">
    <property type="term" value="C:nuclear envelope"/>
    <property type="evidence" value="ECO:0007669"/>
    <property type="project" value="TreeGrafter"/>
</dbReference>
<protein>
    <recommendedName>
        <fullName evidence="8">Membrane-associated proteins in eicosanoid and glutathione metabolism</fullName>
    </recommendedName>
</protein>
<proteinExistence type="predicted"/>
<evidence type="ECO:0008006" key="8">
    <source>
        <dbReference type="Google" id="ProtNLM"/>
    </source>
</evidence>
<evidence type="ECO:0000256" key="4">
    <source>
        <dbReference type="ARBA" id="ARBA00023136"/>
    </source>
</evidence>
<evidence type="ECO:0000313" key="6">
    <source>
        <dbReference type="EMBL" id="KIY51221.1"/>
    </source>
</evidence>
<dbReference type="InterPro" id="IPR001129">
    <property type="entry name" value="Membr-assoc_MAPEG"/>
</dbReference>
<evidence type="ECO:0000313" key="7">
    <source>
        <dbReference type="Proteomes" id="UP000054144"/>
    </source>
</evidence>
<dbReference type="GO" id="GO:0005783">
    <property type="term" value="C:endoplasmic reticulum"/>
    <property type="evidence" value="ECO:0007669"/>
    <property type="project" value="TreeGrafter"/>
</dbReference>
<sequence length="159" mass="17060">MPFTLVLPDGFQYVGIGLISTGWVLMGQVLLVGKHRKRSGIPYPRLYAEKSEQEASREALIFNCAQRLQSSALGRGCHQNSLEALPLLLPAALVTALKYPLVSAVGLVAWSLSRIPYTIGYMSGDVDKRTSNGSAFGSIAKMALLLTGTYVAASMALDL</sequence>
<name>A0A0D7AIV0_9AGAR</name>
<dbReference type="AlphaFoldDB" id="A0A0D7AIV0"/>
<dbReference type="PANTHER" id="PTHR10250:SF26">
    <property type="entry name" value="GLUTATHIONE S-TRANSFERASE 3, MITOCHONDRIAL"/>
    <property type="match status" value="1"/>
</dbReference>
<evidence type="ECO:0000256" key="1">
    <source>
        <dbReference type="ARBA" id="ARBA00004141"/>
    </source>
</evidence>
<reference evidence="6 7" key="1">
    <citation type="journal article" date="2015" name="Fungal Genet. Biol.">
        <title>Evolution of novel wood decay mechanisms in Agaricales revealed by the genome sequences of Fistulina hepatica and Cylindrobasidium torrendii.</title>
        <authorList>
            <person name="Floudas D."/>
            <person name="Held B.W."/>
            <person name="Riley R."/>
            <person name="Nagy L.G."/>
            <person name="Koehler G."/>
            <person name="Ransdell A.S."/>
            <person name="Younus H."/>
            <person name="Chow J."/>
            <person name="Chiniquy J."/>
            <person name="Lipzen A."/>
            <person name="Tritt A."/>
            <person name="Sun H."/>
            <person name="Haridas S."/>
            <person name="LaButti K."/>
            <person name="Ohm R.A."/>
            <person name="Kues U."/>
            <person name="Blanchette R.A."/>
            <person name="Grigoriev I.V."/>
            <person name="Minto R.E."/>
            <person name="Hibbett D.S."/>
        </authorList>
    </citation>
    <scope>NUCLEOTIDE SEQUENCE [LARGE SCALE GENOMIC DNA]</scope>
    <source>
        <strain evidence="6 7">ATCC 64428</strain>
    </source>
</reference>
<dbReference type="InterPro" id="IPR050997">
    <property type="entry name" value="MAPEG"/>
</dbReference>
<keyword evidence="4 5" id="KW-0472">Membrane</keyword>
<dbReference type="PANTHER" id="PTHR10250">
    <property type="entry name" value="MICROSOMAL GLUTATHIONE S-TRANSFERASE"/>
    <property type="match status" value="1"/>
</dbReference>
<dbReference type="Proteomes" id="UP000054144">
    <property type="component" value="Unassembled WGS sequence"/>
</dbReference>
<keyword evidence="7" id="KW-1185">Reference proteome</keyword>
<dbReference type="Pfam" id="PF01124">
    <property type="entry name" value="MAPEG"/>
    <property type="match status" value="1"/>
</dbReference>
<dbReference type="GO" id="GO:0004364">
    <property type="term" value="F:glutathione transferase activity"/>
    <property type="evidence" value="ECO:0007669"/>
    <property type="project" value="TreeGrafter"/>
</dbReference>
<evidence type="ECO:0000256" key="2">
    <source>
        <dbReference type="ARBA" id="ARBA00022692"/>
    </source>
</evidence>
<keyword evidence="3 5" id="KW-1133">Transmembrane helix</keyword>
<dbReference type="InterPro" id="IPR023352">
    <property type="entry name" value="MAPEG-like_dom_sf"/>
</dbReference>
<evidence type="ECO:0000256" key="3">
    <source>
        <dbReference type="ARBA" id="ARBA00022989"/>
    </source>
</evidence>
<dbReference type="GO" id="GO:0004602">
    <property type="term" value="F:glutathione peroxidase activity"/>
    <property type="evidence" value="ECO:0007669"/>
    <property type="project" value="TreeGrafter"/>
</dbReference>
<dbReference type="SUPFAM" id="SSF161084">
    <property type="entry name" value="MAPEG domain-like"/>
    <property type="match status" value="1"/>
</dbReference>
<evidence type="ECO:0000256" key="5">
    <source>
        <dbReference type="SAM" id="Phobius"/>
    </source>
</evidence>
<organism evidence="6 7">
    <name type="scientific">Fistulina hepatica ATCC 64428</name>
    <dbReference type="NCBI Taxonomy" id="1128425"/>
    <lineage>
        <taxon>Eukaryota</taxon>
        <taxon>Fungi</taxon>
        <taxon>Dikarya</taxon>
        <taxon>Basidiomycota</taxon>
        <taxon>Agaricomycotina</taxon>
        <taxon>Agaricomycetes</taxon>
        <taxon>Agaricomycetidae</taxon>
        <taxon>Agaricales</taxon>
        <taxon>Fistulinaceae</taxon>
        <taxon>Fistulina</taxon>
    </lineage>
</organism>
<dbReference type="EMBL" id="KN881666">
    <property type="protein sequence ID" value="KIY51221.1"/>
    <property type="molecule type" value="Genomic_DNA"/>
</dbReference>
<gene>
    <name evidence="6" type="ORF">FISHEDRAFT_70864</name>
</gene>
<feature type="transmembrane region" description="Helical" evidence="5">
    <location>
        <begin position="12"/>
        <end position="32"/>
    </location>
</feature>
<feature type="transmembrane region" description="Helical" evidence="5">
    <location>
        <begin position="133"/>
        <end position="153"/>
    </location>
</feature>
<accession>A0A0D7AIV0</accession>
<dbReference type="GO" id="GO:0016020">
    <property type="term" value="C:membrane"/>
    <property type="evidence" value="ECO:0007669"/>
    <property type="project" value="UniProtKB-SubCell"/>
</dbReference>